<dbReference type="PANTHER" id="PTHR46098:SF1">
    <property type="entry name" value="TRNA (CYTOSINE(38)-C(5))-METHYLTRANSFERASE"/>
    <property type="match status" value="1"/>
</dbReference>
<dbReference type="PaxDb" id="2850-Phatr16674"/>
<dbReference type="OrthoDB" id="414133at2759"/>
<reference evidence="6" key="2">
    <citation type="submission" date="2008-08" db="EMBL/GenBank/DDBJ databases">
        <authorList>
            <consortium name="Diatom Consortium"/>
            <person name="Grigoriev I."/>
            <person name="Grimwood J."/>
            <person name="Kuo A."/>
            <person name="Otillar R.P."/>
            <person name="Salamov A."/>
            <person name="Detter J.C."/>
            <person name="Lindquist E."/>
            <person name="Shapiro H."/>
            <person name="Lucas S."/>
            <person name="Glavina del Rio T."/>
            <person name="Pitluck S."/>
            <person name="Rokhsar D."/>
            <person name="Bowler C."/>
        </authorList>
    </citation>
    <scope>GENOME REANNOTATION</scope>
    <source>
        <strain evidence="6">CCAP 1055/1</strain>
    </source>
</reference>
<dbReference type="RefSeq" id="XP_002185148.1">
    <property type="nucleotide sequence ID" value="XM_002185112.1"/>
</dbReference>
<evidence type="ECO:0000256" key="4">
    <source>
        <dbReference type="PROSITE-ProRule" id="PRU01016"/>
    </source>
</evidence>
<dbReference type="Gene3D" id="3.90.120.10">
    <property type="entry name" value="DNA Methylase, subunit A, domain 2"/>
    <property type="match status" value="1"/>
</dbReference>
<dbReference type="PROSITE" id="PS51679">
    <property type="entry name" value="SAM_MT_C5"/>
    <property type="match status" value="1"/>
</dbReference>
<dbReference type="PANTHER" id="PTHR46098">
    <property type="entry name" value="TRNA (CYTOSINE(38)-C(5))-METHYLTRANSFERASE"/>
    <property type="match status" value="1"/>
</dbReference>
<dbReference type="InParanoid" id="B7GDL1"/>
<dbReference type="GO" id="GO:0005634">
    <property type="term" value="C:nucleus"/>
    <property type="evidence" value="ECO:0007669"/>
    <property type="project" value="TreeGrafter"/>
</dbReference>
<dbReference type="GO" id="GO:0032259">
    <property type="term" value="P:methylation"/>
    <property type="evidence" value="ECO:0007669"/>
    <property type="project" value="UniProtKB-KW"/>
</dbReference>
<dbReference type="KEGG" id="pti:PHATRDRAFT_16674"/>
<evidence type="ECO:0000313" key="5">
    <source>
        <dbReference type="EMBL" id="EEC43280.1"/>
    </source>
</evidence>
<feature type="active site" evidence="4">
    <location>
        <position position="90"/>
    </location>
</feature>
<dbReference type="AlphaFoldDB" id="B7GDL1"/>
<keyword evidence="1 4" id="KW-0489">Methyltransferase</keyword>
<dbReference type="eggNOG" id="KOG0919">
    <property type="taxonomic scope" value="Eukaryota"/>
</dbReference>
<organism evidence="5 6">
    <name type="scientific">Phaeodactylum tricornutum (strain CCAP 1055/1)</name>
    <dbReference type="NCBI Taxonomy" id="556484"/>
    <lineage>
        <taxon>Eukaryota</taxon>
        <taxon>Sar</taxon>
        <taxon>Stramenopiles</taxon>
        <taxon>Ochrophyta</taxon>
        <taxon>Bacillariophyta</taxon>
        <taxon>Bacillariophyceae</taxon>
        <taxon>Bacillariophycidae</taxon>
        <taxon>Naviculales</taxon>
        <taxon>Phaeodactylaceae</taxon>
        <taxon>Phaeodactylum</taxon>
    </lineage>
</organism>
<comment type="similarity">
    <text evidence="4">Belongs to the class I-like SAM-binding methyltransferase superfamily. C5-methyltransferase family.</text>
</comment>
<proteinExistence type="inferred from homology"/>
<evidence type="ECO:0000256" key="3">
    <source>
        <dbReference type="ARBA" id="ARBA00022691"/>
    </source>
</evidence>
<keyword evidence="6" id="KW-1185">Reference proteome</keyword>
<evidence type="ECO:0000256" key="2">
    <source>
        <dbReference type="ARBA" id="ARBA00022679"/>
    </source>
</evidence>
<dbReference type="InterPro" id="IPR029063">
    <property type="entry name" value="SAM-dependent_MTases_sf"/>
</dbReference>
<dbReference type="InterPro" id="IPR050750">
    <property type="entry name" value="C5-MTase"/>
</dbReference>
<name>B7GDL1_PHATC</name>
<reference evidence="5 6" key="1">
    <citation type="journal article" date="2008" name="Nature">
        <title>The Phaeodactylum genome reveals the evolutionary history of diatom genomes.</title>
        <authorList>
            <person name="Bowler C."/>
            <person name="Allen A.E."/>
            <person name="Badger J.H."/>
            <person name="Grimwood J."/>
            <person name="Jabbari K."/>
            <person name="Kuo A."/>
            <person name="Maheswari U."/>
            <person name="Martens C."/>
            <person name="Maumus F."/>
            <person name="Otillar R.P."/>
            <person name="Rayko E."/>
            <person name="Salamov A."/>
            <person name="Vandepoele K."/>
            <person name="Beszteri B."/>
            <person name="Gruber A."/>
            <person name="Heijde M."/>
            <person name="Katinka M."/>
            <person name="Mock T."/>
            <person name="Valentin K."/>
            <person name="Verret F."/>
            <person name="Berges J.A."/>
            <person name="Brownlee C."/>
            <person name="Cadoret J.P."/>
            <person name="Chiovitti A."/>
            <person name="Choi C.J."/>
            <person name="Coesel S."/>
            <person name="De Martino A."/>
            <person name="Detter J.C."/>
            <person name="Durkin C."/>
            <person name="Falciatore A."/>
            <person name="Fournet J."/>
            <person name="Haruta M."/>
            <person name="Huysman M.J."/>
            <person name="Jenkins B.D."/>
            <person name="Jiroutova K."/>
            <person name="Jorgensen R.E."/>
            <person name="Joubert Y."/>
            <person name="Kaplan A."/>
            <person name="Kroger N."/>
            <person name="Kroth P.G."/>
            <person name="La Roche J."/>
            <person name="Lindquist E."/>
            <person name="Lommer M."/>
            <person name="Martin-Jezequel V."/>
            <person name="Lopez P.J."/>
            <person name="Lucas S."/>
            <person name="Mangogna M."/>
            <person name="McGinnis K."/>
            <person name="Medlin L.K."/>
            <person name="Montsant A."/>
            <person name="Oudot-Le Secq M.P."/>
            <person name="Napoli C."/>
            <person name="Obornik M."/>
            <person name="Parker M.S."/>
            <person name="Petit J.L."/>
            <person name="Porcel B.M."/>
            <person name="Poulsen N."/>
            <person name="Robison M."/>
            <person name="Rychlewski L."/>
            <person name="Rynearson T.A."/>
            <person name="Schmutz J."/>
            <person name="Shapiro H."/>
            <person name="Siaut M."/>
            <person name="Stanley M."/>
            <person name="Sussman M.R."/>
            <person name="Taylor A.R."/>
            <person name="Vardi A."/>
            <person name="von Dassow P."/>
            <person name="Vyverman W."/>
            <person name="Willis A."/>
            <person name="Wyrwicz L.S."/>
            <person name="Rokhsar D.S."/>
            <person name="Weissenbach J."/>
            <person name="Armbrust E.V."/>
            <person name="Green B.R."/>
            <person name="Van de Peer Y."/>
            <person name="Grigoriev I.V."/>
        </authorList>
    </citation>
    <scope>NUCLEOTIDE SEQUENCE [LARGE SCALE GENOMIC DNA]</scope>
    <source>
        <strain evidence="5 6">CCAP 1055/1</strain>
    </source>
</reference>
<gene>
    <name evidence="5" type="ORF">PHATRDRAFT_16674</name>
</gene>
<evidence type="ECO:0000256" key="1">
    <source>
        <dbReference type="ARBA" id="ARBA00022603"/>
    </source>
</evidence>
<dbReference type="Proteomes" id="UP000000759">
    <property type="component" value="Chromosome 28"/>
</dbReference>
<dbReference type="HOGENOM" id="CLU_049101_0_0_1"/>
<evidence type="ECO:0008006" key="7">
    <source>
        <dbReference type="Google" id="ProtNLM"/>
    </source>
</evidence>
<dbReference type="Gene3D" id="3.40.50.150">
    <property type="entry name" value="Vaccinia Virus protein VP39"/>
    <property type="match status" value="1"/>
</dbReference>
<dbReference type="SUPFAM" id="SSF53335">
    <property type="entry name" value="S-adenosyl-L-methionine-dependent methyltransferases"/>
    <property type="match status" value="1"/>
</dbReference>
<dbReference type="PRINTS" id="PR00105">
    <property type="entry name" value="C5METTRFRASE"/>
</dbReference>
<accession>B7GDL1</accession>
<dbReference type="GeneID" id="7199045"/>
<keyword evidence="3 4" id="KW-0949">S-adenosyl-L-methionine</keyword>
<dbReference type="STRING" id="556484.B7GDL1"/>
<evidence type="ECO:0000313" key="6">
    <source>
        <dbReference type="Proteomes" id="UP000000759"/>
    </source>
</evidence>
<sequence length="376" mass="43153">MPDTAPLRYVEFFAGVGGWTMALQEAIQIVYPSDPPELFCSAALDHSDLCIEVFEHNHSLVIQKAVRIEKLTMNQIFEYRADIWMMSPPCQPHTRQHSNQDQELEDPRSRSFLHLCDLLLELPSENLPKLIFLENVVGFESSQSCRKWNTILQSRQYIIKHFHLNPTQVGVPNDRPRYFCLAVRSTEIHDSNDNDLQFHVHAKTKMADSDLRPITPDTNLPNLNIKGLRDSTVKVSSVAEFLDKDLTEHQKTSLRIPQSILQRNAAWCFDIVTPESLRSACFTSSYGKFVKGTGSVLYTGPYRDRIRLTNPEDRKFDDAWDQGLDLPKHLRYFSGSELARIFGFPSTFSFPETITRKQQWKLIGNSLNVRVAAKLV</sequence>
<feature type="non-terminal residue" evidence="5">
    <location>
        <position position="376"/>
    </location>
</feature>
<dbReference type="GO" id="GO:0008168">
    <property type="term" value="F:methyltransferase activity"/>
    <property type="evidence" value="ECO:0007669"/>
    <property type="project" value="UniProtKB-KW"/>
</dbReference>
<dbReference type="Pfam" id="PF00145">
    <property type="entry name" value="DNA_methylase"/>
    <property type="match status" value="1"/>
</dbReference>
<dbReference type="InterPro" id="IPR001525">
    <property type="entry name" value="C5_MeTfrase"/>
</dbReference>
<keyword evidence="2 4" id="KW-0808">Transferase</keyword>
<protein>
    <recommendedName>
        <fullName evidence="7">S-adenosyl-L-methionine-dependent methyltransferase</fullName>
    </recommendedName>
</protein>
<dbReference type="EMBL" id="CM000630">
    <property type="protein sequence ID" value="EEC43280.1"/>
    <property type="molecule type" value="Genomic_DNA"/>
</dbReference>